<dbReference type="Gene3D" id="3.30.420.10">
    <property type="entry name" value="Ribonuclease H-like superfamily/Ribonuclease H"/>
    <property type="match status" value="1"/>
</dbReference>
<evidence type="ECO:0000259" key="2">
    <source>
        <dbReference type="PROSITE" id="PS50994"/>
    </source>
</evidence>
<dbReference type="AlphaFoldDB" id="A0A7J6KVC3"/>
<evidence type="ECO:0000313" key="4">
    <source>
        <dbReference type="Proteomes" id="UP000572268"/>
    </source>
</evidence>
<sequence length="744" mass="80926">MSSSSTTGPPQSSENSGSAEAALRRSNRLLGILPLDEDAIRNGQRSAESDVENLPHDADINAPHDDPLNNLPAALETTTTESDDLNAFNDASSHPSQGNSREGQDTVLNPTDGDGEPPFDENEPHLGDQEQGRITDPSSMRLLQPKTATTRPGGTSASSTSNLPSWDEARGSNTQHRRTVSPSTAAPATINVVVSALREVTTALTDVSQRLVKLESRSEIKAIPKTVPVPTGLHTAIRTSQLTTTNQASIVPPNQATKSFTIAHDSSRVPQSVKPSPTSMASCVDSLNIDPNMDALTRAMITASRLKPTPPSELFCGSSGKKTVEVYLHEITSDFRYILSSNNMKIALLISSMTQNTVAHITSLYTAKYGAITSSGNVDADVFLPRLVEVLREAYTTSTAHMDARLSWESLQLQGHTNFSDFIDTFQKLRTEVGALRGRIIEPSEALGRLWGCLPSSLRQWAGDYLPPPACQDLTEPNDDTANDDAANNDIANNDSLQVDIVSLPQVGYDVNILKNDQREDPHISAIIDSLGNRQKLLNIRVQLKRWTSQCIICLRSRRERQATNTINKFRVKSTKPLEVVNIDYTGPYHGTSGSPVAVVMVCAATNYVCARLVPDRKLSTLVHCLFLLFHEVGFPSILCCDRDSTILAATDQLASWGIVTATIPAHSVKLAWWERVHRQLHDHMRSYLLSQQEALQRNGNLSPPPPSFADTEKALASSVLAANETPRGPGGFGITPNMMIRSN</sequence>
<dbReference type="SUPFAM" id="SSF53098">
    <property type="entry name" value="Ribonuclease H-like"/>
    <property type="match status" value="1"/>
</dbReference>
<evidence type="ECO:0000256" key="1">
    <source>
        <dbReference type="SAM" id="MobiDB-lite"/>
    </source>
</evidence>
<feature type="compositionally biased region" description="Polar residues" evidence="1">
    <location>
        <begin position="89"/>
        <end position="109"/>
    </location>
</feature>
<reference evidence="3 4" key="1">
    <citation type="submission" date="2020-04" db="EMBL/GenBank/DDBJ databases">
        <title>Perkinsus olseni comparative genomics.</title>
        <authorList>
            <person name="Bogema D.R."/>
        </authorList>
    </citation>
    <scope>NUCLEOTIDE SEQUENCE [LARGE SCALE GENOMIC DNA]</scope>
    <source>
        <strain evidence="3">ATCC PRA-31</strain>
    </source>
</reference>
<feature type="compositionally biased region" description="Basic and acidic residues" evidence="1">
    <location>
        <begin position="122"/>
        <end position="133"/>
    </location>
</feature>
<protein>
    <recommendedName>
        <fullName evidence="2">Integrase catalytic domain-containing protein</fullName>
    </recommendedName>
</protein>
<dbReference type="InterPro" id="IPR036397">
    <property type="entry name" value="RNaseH_sf"/>
</dbReference>
<dbReference type="GO" id="GO:0003676">
    <property type="term" value="F:nucleic acid binding"/>
    <property type="evidence" value="ECO:0007669"/>
    <property type="project" value="InterPro"/>
</dbReference>
<organism evidence="3 4">
    <name type="scientific">Perkinsus olseni</name>
    <name type="common">Perkinsus atlanticus</name>
    <dbReference type="NCBI Taxonomy" id="32597"/>
    <lineage>
        <taxon>Eukaryota</taxon>
        <taxon>Sar</taxon>
        <taxon>Alveolata</taxon>
        <taxon>Perkinsozoa</taxon>
        <taxon>Perkinsea</taxon>
        <taxon>Perkinsida</taxon>
        <taxon>Perkinsidae</taxon>
        <taxon>Perkinsus</taxon>
    </lineage>
</organism>
<accession>A0A7J6KVC3</accession>
<dbReference type="Proteomes" id="UP000572268">
    <property type="component" value="Unassembled WGS sequence"/>
</dbReference>
<dbReference type="EMBL" id="JABANN010001126">
    <property type="protein sequence ID" value="KAF4651040.1"/>
    <property type="molecule type" value="Genomic_DNA"/>
</dbReference>
<feature type="compositionally biased region" description="Basic and acidic residues" evidence="1">
    <location>
        <begin position="53"/>
        <end position="67"/>
    </location>
</feature>
<dbReference type="InterPro" id="IPR001584">
    <property type="entry name" value="Integrase_cat-core"/>
</dbReference>
<dbReference type="PROSITE" id="PS50994">
    <property type="entry name" value="INTEGRASE"/>
    <property type="match status" value="1"/>
</dbReference>
<comment type="caution">
    <text evidence="3">The sequence shown here is derived from an EMBL/GenBank/DDBJ whole genome shotgun (WGS) entry which is preliminary data.</text>
</comment>
<proteinExistence type="predicted"/>
<feature type="domain" description="Integrase catalytic" evidence="2">
    <location>
        <begin position="573"/>
        <end position="744"/>
    </location>
</feature>
<evidence type="ECO:0000313" key="3">
    <source>
        <dbReference type="EMBL" id="KAF4651040.1"/>
    </source>
</evidence>
<feature type="compositionally biased region" description="Polar residues" evidence="1">
    <location>
        <begin position="146"/>
        <end position="164"/>
    </location>
</feature>
<feature type="non-terminal residue" evidence="3">
    <location>
        <position position="1"/>
    </location>
</feature>
<feature type="region of interest" description="Disordered" evidence="1">
    <location>
        <begin position="1"/>
        <end position="184"/>
    </location>
</feature>
<dbReference type="GO" id="GO:0015074">
    <property type="term" value="P:DNA integration"/>
    <property type="evidence" value="ECO:0007669"/>
    <property type="project" value="InterPro"/>
</dbReference>
<feature type="compositionally biased region" description="Low complexity" evidence="1">
    <location>
        <begin position="1"/>
        <end position="13"/>
    </location>
</feature>
<gene>
    <name evidence="3" type="ORF">FOL46_000579</name>
</gene>
<name>A0A7J6KVC3_PEROL</name>
<dbReference type="InterPro" id="IPR012337">
    <property type="entry name" value="RNaseH-like_sf"/>
</dbReference>